<dbReference type="SUPFAM" id="SSF55729">
    <property type="entry name" value="Acyl-CoA N-acyltransferases (Nat)"/>
    <property type="match status" value="1"/>
</dbReference>
<protein>
    <recommendedName>
        <fullName evidence="2">cysteine-S-conjugate beta-lyase</fullName>
        <ecNumber evidence="2">4.4.1.13</ecNumber>
    </recommendedName>
</protein>
<dbReference type="Gene3D" id="3.40.640.10">
    <property type="entry name" value="Type I PLP-dependent aspartate aminotransferase-like (Major domain)"/>
    <property type="match status" value="1"/>
</dbReference>
<dbReference type="InterPro" id="IPR027619">
    <property type="entry name" value="C-S_lyase_PatB-like"/>
</dbReference>
<dbReference type="GO" id="GO:0047804">
    <property type="term" value="F:cysteine-S-conjugate beta-lyase activity"/>
    <property type="evidence" value="ECO:0007669"/>
    <property type="project" value="UniProtKB-EC"/>
</dbReference>
<evidence type="ECO:0000313" key="8">
    <source>
        <dbReference type="Proteomes" id="UP000007384"/>
    </source>
</evidence>
<keyword evidence="8" id="KW-1185">Reference proteome</keyword>
<evidence type="ECO:0000259" key="6">
    <source>
        <dbReference type="PROSITE" id="PS51186"/>
    </source>
</evidence>
<dbReference type="STRING" id="771875.Ferpe_0257"/>
<dbReference type="PANTHER" id="PTHR43525:SF1">
    <property type="entry name" value="PROTEIN MALY"/>
    <property type="match status" value="1"/>
</dbReference>
<dbReference type="InterPro" id="IPR000182">
    <property type="entry name" value="GNAT_dom"/>
</dbReference>
<dbReference type="InterPro" id="IPR004839">
    <property type="entry name" value="Aminotransferase_I/II_large"/>
</dbReference>
<proteinExistence type="inferred from homology"/>
<dbReference type="GO" id="GO:0030170">
    <property type="term" value="F:pyridoxal phosphate binding"/>
    <property type="evidence" value="ECO:0007669"/>
    <property type="project" value="InterPro"/>
</dbReference>
<dbReference type="Pfam" id="PF00155">
    <property type="entry name" value="Aminotran_1_2"/>
    <property type="match status" value="1"/>
</dbReference>
<evidence type="ECO:0000256" key="2">
    <source>
        <dbReference type="ARBA" id="ARBA00012224"/>
    </source>
</evidence>
<evidence type="ECO:0000256" key="1">
    <source>
        <dbReference type="ARBA" id="ARBA00001933"/>
    </source>
</evidence>
<dbReference type="Gene3D" id="3.40.630.30">
    <property type="match status" value="1"/>
</dbReference>
<dbReference type="NCBIfam" id="TIGR04350">
    <property type="entry name" value="C_S_lyase_PatB"/>
    <property type="match status" value="1"/>
</dbReference>
<organism evidence="7 8">
    <name type="scientific">Fervidobacterium pennivorans (strain DSM 9078 / Ven5)</name>
    <dbReference type="NCBI Taxonomy" id="771875"/>
    <lineage>
        <taxon>Bacteria</taxon>
        <taxon>Thermotogati</taxon>
        <taxon>Thermotogota</taxon>
        <taxon>Thermotogae</taxon>
        <taxon>Thermotogales</taxon>
        <taxon>Fervidobacteriaceae</taxon>
        <taxon>Fervidobacterium</taxon>
    </lineage>
</organism>
<dbReference type="eggNOG" id="COG1168">
    <property type="taxonomic scope" value="Bacteria"/>
</dbReference>
<dbReference type="Proteomes" id="UP000007384">
    <property type="component" value="Chromosome"/>
</dbReference>
<dbReference type="HOGENOM" id="CLU_017584_15_1_0"/>
<dbReference type="AlphaFoldDB" id="H9UA60"/>
<accession>H9UA60</accession>
<evidence type="ECO:0000256" key="3">
    <source>
        <dbReference type="ARBA" id="ARBA00022898"/>
    </source>
</evidence>
<dbReference type="InterPro" id="IPR015421">
    <property type="entry name" value="PyrdxlP-dep_Trfase_major"/>
</dbReference>
<dbReference type="GO" id="GO:0016747">
    <property type="term" value="F:acyltransferase activity, transferring groups other than amino-acyl groups"/>
    <property type="evidence" value="ECO:0007669"/>
    <property type="project" value="InterPro"/>
</dbReference>
<dbReference type="EC" id="4.4.1.13" evidence="2"/>
<reference evidence="7" key="1">
    <citation type="submission" date="2012-03" db="EMBL/GenBank/DDBJ databases">
        <title>Complete sequence of Fervidobacterium pennivorans DSM 9078.</title>
        <authorList>
            <consortium name="US DOE Joint Genome Institute"/>
            <person name="Lucas S."/>
            <person name="Han J."/>
            <person name="Lapidus A."/>
            <person name="Cheng J.-F."/>
            <person name="Goodwin L."/>
            <person name="Pitluck S."/>
            <person name="Peters L."/>
            <person name="Ovchinnikova G."/>
            <person name="Lu M."/>
            <person name="Detter J.C."/>
            <person name="Han C."/>
            <person name="Tapia R."/>
            <person name="Land M."/>
            <person name="Hauser L."/>
            <person name="Kyrpides N."/>
            <person name="Ivanova N."/>
            <person name="Pagani I."/>
            <person name="Noll K.M."/>
            <person name="Woyke T."/>
        </authorList>
    </citation>
    <scope>NUCLEOTIDE SEQUENCE</scope>
    <source>
        <strain evidence="7">DSM 9078</strain>
    </source>
</reference>
<dbReference type="PATRIC" id="fig|771875.3.peg.263"/>
<dbReference type="CDD" id="cd00609">
    <property type="entry name" value="AAT_like"/>
    <property type="match status" value="1"/>
</dbReference>
<comment type="similarity">
    <text evidence="5">Belongs to the class-II pyridoxal-phosphate-dependent aminotransferase family. MalY/PatB cystathionine beta-lyase subfamily.</text>
</comment>
<evidence type="ECO:0000256" key="4">
    <source>
        <dbReference type="ARBA" id="ARBA00023239"/>
    </source>
</evidence>
<dbReference type="SUPFAM" id="SSF53383">
    <property type="entry name" value="PLP-dependent transferases"/>
    <property type="match status" value="1"/>
</dbReference>
<dbReference type="PANTHER" id="PTHR43525">
    <property type="entry name" value="PROTEIN MALY"/>
    <property type="match status" value="1"/>
</dbReference>
<dbReference type="RefSeq" id="WP_014450871.1">
    <property type="nucleotide sequence ID" value="NC_017095.1"/>
</dbReference>
<feature type="domain" description="N-acetyltransferase" evidence="6">
    <location>
        <begin position="387"/>
        <end position="528"/>
    </location>
</feature>
<comment type="cofactor">
    <cofactor evidence="1">
        <name>pyridoxal 5'-phosphate</name>
        <dbReference type="ChEBI" id="CHEBI:597326"/>
    </cofactor>
</comment>
<dbReference type="KEGG" id="fpe:Ferpe_0257"/>
<dbReference type="Pfam" id="PF13673">
    <property type="entry name" value="Acetyltransf_10"/>
    <property type="match status" value="1"/>
</dbReference>
<dbReference type="OrthoDB" id="9802872at2"/>
<name>H9UA60_FERPD</name>
<dbReference type="eggNOG" id="COG2153">
    <property type="taxonomic scope" value="Bacteria"/>
</dbReference>
<dbReference type="Gene3D" id="3.90.1150.10">
    <property type="entry name" value="Aspartate Aminotransferase, domain 1"/>
    <property type="match status" value="1"/>
</dbReference>
<evidence type="ECO:0000313" key="7">
    <source>
        <dbReference type="EMBL" id="AFG34403.1"/>
    </source>
</evidence>
<keyword evidence="4" id="KW-0456">Lyase</keyword>
<sequence>MPETAKNNNFDTIIDRKKTDSFKWDMIIKLYGEDVLPMWVADMDFKSPERVINAIIKRAEHGVFGYTFRSDDYYNAIVEWYKKSYKIEIQREWIVNGPGVVPMIAFLINIFTLPGDKVIIQPPVYPPFFRVVVNNGKQLIENRLILKDGKWVMDYENLEKSIDSRTKMIVISNPHNPVGRVWTFEELEKLYRIAKKYNLIIVSDEIHADIVYEPNEFTSFLKVGTENIIVLNSPGKTFNIAGLTNSYGIIPDKTLRQVYKNYIESLELLTGNVLSIEALKAAYKCDEWVANLKSYLKGNRDFAYQFIKEYMPIIKPTLPEGTYLMWLDCSELGLENPQKFFLENARVYLNDGAEFGDSQSVRLNFACPKALLQEGLTRMKNAYDKLLTIEHFTLPDKRFEECKKIRREVFIVGQGIDEKIELDGRDEQAIHFLVRHFGKYIATARIRDIGDYWKVERVAVLKEFRGLGYGKKIMEAIEGYIKKTNPKPITLNAQLEVKEFYEKLGYKPVGHVFHEAGIPHIKMEKVLEI</sequence>
<dbReference type="InterPro" id="IPR015424">
    <property type="entry name" value="PyrdxlP-dep_Trfase"/>
</dbReference>
<evidence type="ECO:0000256" key="5">
    <source>
        <dbReference type="ARBA" id="ARBA00037974"/>
    </source>
</evidence>
<dbReference type="InterPro" id="IPR015422">
    <property type="entry name" value="PyrdxlP-dep_Trfase_small"/>
</dbReference>
<dbReference type="PROSITE" id="PS51186">
    <property type="entry name" value="GNAT"/>
    <property type="match status" value="1"/>
</dbReference>
<keyword evidence="3" id="KW-0663">Pyridoxal phosphate</keyword>
<gene>
    <name evidence="7" type="ordered locus">Ferpe_0257</name>
</gene>
<dbReference type="InterPro" id="IPR051798">
    <property type="entry name" value="Class-II_PLP-Dep_Aminotrans"/>
</dbReference>
<dbReference type="CDD" id="cd04301">
    <property type="entry name" value="NAT_SF"/>
    <property type="match status" value="1"/>
</dbReference>
<dbReference type="EMBL" id="CP003260">
    <property type="protein sequence ID" value="AFG34403.1"/>
    <property type="molecule type" value="Genomic_DNA"/>
</dbReference>
<dbReference type="InterPro" id="IPR016181">
    <property type="entry name" value="Acyl_CoA_acyltransferase"/>
</dbReference>